<gene>
    <name evidence="2" type="ORF">GGI25_005473</name>
</gene>
<reference evidence="2" key="1">
    <citation type="submission" date="2022-07" db="EMBL/GenBank/DDBJ databases">
        <title>Phylogenomic reconstructions and comparative analyses of Kickxellomycotina fungi.</title>
        <authorList>
            <person name="Reynolds N.K."/>
            <person name="Stajich J.E."/>
            <person name="Barry K."/>
            <person name="Grigoriev I.V."/>
            <person name="Crous P."/>
            <person name="Smith M.E."/>
        </authorList>
    </citation>
    <scope>NUCLEOTIDE SEQUENCE</scope>
    <source>
        <strain evidence="2">NRRL 3115</strain>
    </source>
</reference>
<dbReference type="EMBL" id="JANBTW010000100">
    <property type="protein sequence ID" value="KAJ2671509.1"/>
    <property type="molecule type" value="Genomic_DNA"/>
</dbReference>
<dbReference type="AlphaFoldDB" id="A0A9W8KUN2"/>
<evidence type="ECO:0000313" key="3">
    <source>
        <dbReference type="Proteomes" id="UP001151518"/>
    </source>
</evidence>
<name>A0A9W8KUN2_9FUNG</name>
<accession>A0A9W8KUN2</accession>
<protein>
    <submittedName>
        <fullName evidence="2">Uncharacterized protein</fullName>
    </submittedName>
</protein>
<evidence type="ECO:0000256" key="1">
    <source>
        <dbReference type="SAM" id="MobiDB-lite"/>
    </source>
</evidence>
<feature type="region of interest" description="Disordered" evidence="1">
    <location>
        <begin position="63"/>
        <end position="86"/>
    </location>
</feature>
<organism evidence="2 3">
    <name type="scientific">Coemansia spiralis</name>
    <dbReference type="NCBI Taxonomy" id="417178"/>
    <lineage>
        <taxon>Eukaryota</taxon>
        <taxon>Fungi</taxon>
        <taxon>Fungi incertae sedis</taxon>
        <taxon>Zoopagomycota</taxon>
        <taxon>Kickxellomycotina</taxon>
        <taxon>Kickxellomycetes</taxon>
        <taxon>Kickxellales</taxon>
        <taxon>Kickxellaceae</taxon>
        <taxon>Coemansia</taxon>
    </lineage>
</organism>
<sequence>MHSKKEDQSHMSICMHGLTVKAPTAMELKRGWGLHAMLVAAHHTQALEPTVMVPEPWQLEAKEAIERDDHVRRANPNKNVPEPKEYSQSIRLQLLKKLDFQYDR</sequence>
<evidence type="ECO:0000313" key="2">
    <source>
        <dbReference type="EMBL" id="KAJ2671509.1"/>
    </source>
</evidence>
<feature type="compositionally biased region" description="Basic and acidic residues" evidence="1">
    <location>
        <begin position="63"/>
        <end position="72"/>
    </location>
</feature>
<proteinExistence type="predicted"/>
<comment type="caution">
    <text evidence="2">The sequence shown here is derived from an EMBL/GenBank/DDBJ whole genome shotgun (WGS) entry which is preliminary data.</text>
</comment>
<dbReference type="Proteomes" id="UP001151518">
    <property type="component" value="Unassembled WGS sequence"/>
</dbReference>